<keyword evidence="1" id="KW-0732">Signal</keyword>
<proteinExistence type="predicted"/>
<accession>A0A7Z2NWX6</accession>
<gene>
    <name evidence="2" type="ORF">GVO57_07695</name>
</gene>
<sequence length="116" mass="11884">MRVLKSAMLACAAAGLTLVPTLSPAFAAAIEVAPVGDGRSVDVAYGDLDLSTAKDQARLARRIDRAVEQVCGAVARAPLAQRQAISACQQDAITAAGLEVKNAVARAEGRVRVAAN</sequence>
<evidence type="ECO:0000313" key="3">
    <source>
        <dbReference type="Proteomes" id="UP000464468"/>
    </source>
</evidence>
<reference evidence="2 3" key="1">
    <citation type="submission" date="2020-01" db="EMBL/GenBank/DDBJ databases">
        <title>Sphingomonas sp. C33 whole genome sequece.</title>
        <authorList>
            <person name="Park C."/>
        </authorList>
    </citation>
    <scope>NUCLEOTIDE SEQUENCE [LARGE SCALE GENOMIC DNA]</scope>
    <source>
        <strain evidence="2 3">C33</strain>
    </source>
</reference>
<dbReference type="EMBL" id="CP047895">
    <property type="protein sequence ID" value="QHL90739.1"/>
    <property type="molecule type" value="Genomic_DNA"/>
</dbReference>
<feature type="chain" id="PRO_5030731038" evidence="1">
    <location>
        <begin position="28"/>
        <end position="116"/>
    </location>
</feature>
<name>A0A7Z2NWX6_9SPHN</name>
<feature type="signal peptide" evidence="1">
    <location>
        <begin position="1"/>
        <end position="27"/>
    </location>
</feature>
<protein>
    <submittedName>
        <fullName evidence="2">UrcA family protein</fullName>
    </submittedName>
</protein>
<dbReference type="AlphaFoldDB" id="A0A7Z2NWX6"/>
<organism evidence="2 3">
    <name type="scientific">Sphingomonas changnyeongensis</name>
    <dbReference type="NCBI Taxonomy" id="2698679"/>
    <lineage>
        <taxon>Bacteria</taxon>
        <taxon>Pseudomonadati</taxon>
        <taxon>Pseudomonadota</taxon>
        <taxon>Alphaproteobacteria</taxon>
        <taxon>Sphingomonadales</taxon>
        <taxon>Sphingomonadaceae</taxon>
        <taxon>Sphingomonas</taxon>
    </lineage>
</organism>
<dbReference type="RefSeq" id="WP_160592666.1">
    <property type="nucleotide sequence ID" value="NZ_CP047895.1"/>
</dbReference>
<dbReference type="NCBIfam" id="TIGR04433">
    <property type="entry name" value="UrcA_uranyl"/>
    <property type="match status" value="1"/>
</dbReference>
<evidence type="ECO:0000313" key="2">
    <source>
        <dbReference type="EMBL" id="QHL90739.1"/>
    </source>
</evidence>
<dbReference type="Proteomes" id="UP000464468">
    <property type="component" value="Chromosome"/>
</dbReference>
<keyword evidence="3" id="KW-1185">Reference proteome</keyword>
<dbReference type="KEGG" id="schy:GVO57_07695"/>
<evidence type="ECO:0000256" key="1">
    <source>
        <dbReference type="SAM" id="SignalP"/>
    </source>
</evidence>
<dbReference type="InterPro" id="IPR030972">
    <property type="entry name" value="UrcA_uranyl"/>
</dbReference>